<accession>A0A4U6VYB6</accession>
<evidence type="ECO:0000313" key="2">
    <source>
        <dbReference type="Proteomes" id="UP000298652"/>
    </source>
</evidence>
<organism evidence="1 2">
    <name type="scientific">Setaria viridis</name>
    <name type="common">Green bristlegrass</name>
    <name type="synonym">Setaria italica subsp. viridis</name>
    <dbReference type="NCBI Taxonomy" id="4556"/>
    <lineage>
        <taxon>Eukaryota</taxon>
        <taxon>Viridiplantae</taxon>
        <taxon>Streptophyta</taxon>
        <taxon>Embryophyta</taxon>
        <taxon>Tracheophyta</taxon>
        <taxon>Spermatophyta</taxon>
        <taxon>Magnoliopsida</taxon>
        <taxon>Liliopsida</taxon>
        <taxon>Poales</taxon>
        <taxon>Poaceae</taxon>
        <taxon>PACMAD clade</taxon>
        <taxon>Panicoideae</taxon>
        <taxon>Panicodae</taxon>
        <taxon>Paniceae</taxon>
        <taxon>Cenchrinae</taxon>
        <taxon>Setaria</taxon>
    </lineage>
</organism>
<dbReference type="EMBL" id="CM016553">
    <property type="protein sequence ID" value="TKW33049.1"/>
    <property type="molecule type" value="Genomic_DNA"/>
</dbReference>
<gene>
    <name evidence="1" type="ORF">SEVIR_2G208000v2</name>
</gene>
<reference evidence="1" key="1">
    <citation type="submission" date="2019-03" db="EMBL/GenBank/DDBJ databases">
        <title>WGS assembly of Setaria viridis.</title>
        <authorList>
            <person name="Huang P."/>
            <person name="Jenkins J."/>
            <person name="Grimwood J."/>
            <person name="Barry K."/>
            <person name="Healey A."/>
            <person name="Mamidi S."/>
            <person name="Sreedasyam A."/>
            <person name="Shu S."/>
            <person name="Feldman M."/>
            <person name="Wu J."/>
            <person name="Yu Y."/>
            <person name="Chen C."/>
            <person name="Johnson J."/>
            <person name="Rokhsar D."/>
            <person name="Baxter I."/>
            <person name="Schmutz J."/>
            <person name="Brutnell T."/>
            <person name="Kellogg E."/>
        </authorList>
    </citation>
    <scope>NUCLEOTIDE SEQUENCE [LARGE SCALE GENOMIC DNA]</scope>
</reference>
<proteinExistence type="predicted"/>
<name>A0A4U6VYB6_SETVI</name>
<evidence type="ECO:0000313" key="1">
    <source>
        <dbReference type="EMBL" id="TKW33049.1"/>
    </source>
</evidence>
<sequence length="102" mass="11374">MGIQFLPRLDSRRSRARRLGTTKPKSFRLELERVATKKVTACCEPCAALQARSVGSPRSRASRRFHRTTAWLATPCATANSPGHCSLQVGLMDSHLNSEREH</sequence>
<keyword evidence="2" id="KW-1185">Reference proteome</keyword>
<dbReference type="Gramene" id="TKW33049">
    <property type="protein sequence ID" value="TKW33049"/>
    <property type="gene ID" value="SEVIR_2G208000v2"/>
</dbReference>
<dbReference type="AlphaFoldDB" id="A0A4U6VYB6"/>
<dbReference type="Proteomes" id="UP000298652">
    <property type="component" value="Chromosome 2"/>
</dbReference>
<protein>
    <submittedName>
        <fullName evidence="1">Uncharacterized protein</fullName>
    </submittedName>
</protein>